<evidence type="ECO:0000256" key="4">
    <source>
        <dbReference type="ARBA" id="ARBA00023136"/>
    </source>
</evidence>
<evidence type="ECO:0000259" key="6">
    <source>
        <dbReference type="PROSITE" id="PS50839"/>
    </source>
</evidence>
<dbReference type="AlphaFoldDB" id="A0A143PVP4"/>
<feature type="compositionally biased region" description="Basic and acidic residues" evidence="5">
    <location>
        <begin position="383"/>
        <end position="398"/>
    </location>
</feature>
<keyword evidence="8" id="KW-1185">Reference proteome</keyword>
<evidence type="ECO:0000256" key="1">
    <source>
        <dbReference type="ARBA" id="ARBA00004370"/>
    </source>
</evidence>
<feature type="domain" description="CHASE" evidence="6">
    <location>
        <begin position="202"/>
        <end position="298"/>
    </location>
</feature>
<reference evidence="8" key="2">
    <citation type="submission" date="2016-04" db="EMBL/GenBank/DDBJ databases">
        <title>First Complete Genome Sequence of a Subdivision 6 Acidobacterium.</title>
        <authorList>
            <person name="Huang S."/>
            <person name="Vieira S."/>
            <person name="Bunk B."/>
            <person name="Riedel T."/>
            <person name="Sproeer C."/>
            <person name="Overmann J."/>
        </authorList>
    </citation>
    <scope>NUCLEOTIDE SEQUENCE [LARGE SCALE GENOMIC DNA]</scope>
    <source>
        <strain evidence="8">DSM 100886 HEG_-6_39</strain>
    </source>
</reference>
<name>A0A143PVP4_LUTPR</name>
<protein>
    <submittedName>
        <fullName evidence="7">Response regulator of the LytR/AlgR family protein</fullName>
    </submittedName>
</protein>
<proteinExistence type="predicted"/>
<comment type="subcellular location">
    <subcellularLocation>
        <location evidence="1">Membrane</location>
    </subcellularLocation>
</comment>
<dbReference type="InterPro" id="IPR042240">
    <property type="entry name" value="CHASE_sf"/>
</dbReference>
<dbReference type="GO" id="GO:0007165">
    <property type="term" value="P:signal transduction"/>
    <property type="evidence" value="ECO:0007669"/>
    <property type="project" value="UniProtKB-ARBA"/>
</dbReference>
<reference evidence="7 8" key="1">
    <citation type="journal article" date="2016" name="Genome Announc.">
        <title>First Complete Genome Sequence of a Subdivision 6 Acidobacterium Strain.</title>
        <authorList>
            <person name="Huang S."/>
            <person name="Vieira S."/>
            <person name="Bunk B."/>
            <person name="Riedel T."/>
            <person name="Sproer C."/>
            <person name="Overmann J."/>
        </authorList>
    </citation>
    <scope>NUCLEOTIDE SEQUENCE [LARGE SCALE GENOMIC DNA]</scope>
    <source>
        <strain evidence="8">DSM 100886 HEG_-6_39</strain>
    </source>
</reference>
<dbReference type="Gene3D" id="3.30.450.350">
    <property type="entry name" value="CHASE domain"/>
    <property type="match status" value="1"/>
</dbReference>
<organism evidence="7 8">
    <name type="scientific">Luteitalea pratensis</name>
    <dbReference type="NCBI Taxonomy" id="1855912"/>
    <lineage>
        <taxon>Bacteria</taxon>
        <taxon>Pseudomonadati</taxon>
        <taxon>Acidobacteriota</taxon>
        <taxon>Vicinamibacteria</taxon>
        <taxon>Vicinamibacterales</taxon>
        <taxon>Vicinamibacteraceae</taxon>
        <taxon>Luteitalea</taxon>
    </lineage>
</organism>
<dbReference type="InterPro" id="IPR006189">
    <property type="entry name" value="CHASE_dom"/>
</dbReference>
<evidence type="ECO:0000313" key="8">
    <source>
        <dbReference type="Proteomes" id="UP000076079"/>
    </source>
</evidence>
<evidence type="ECO:0000313" key="7">
    <source>
        <dbReference type="EMBL" id="AMY12130.1"/>
    </source>
</evidence>
<evidence type="ECO:0000256" key="3">
    <source>
        <dbReference type="ARBA" id="ARBA00022989"/>
    </source>
</evidence>
<dbReference type="SMART" id="SM01079">
    <property type="entry name" value="CHASE"/>
    <property type="match status" value="1"/>
</dbReference>
<evidence type="ECO:0000256" key="5">
    <source>
        <dbReference type="SAM" id="MobiDB-lite"/>
    </source>
</evidence>
<dbReference type="GO" id="GO:0016020">
    <property type="term" value="C:membrane"/>
    <property type="evidence" value="ECO:0007669"/>
    <property type="project" value="UniProtKB-SubCell"/>
</dbReference>
<dbReference type="Pfam" id="PF03924">
    <property type="entry name" value="CHASE"/>
    <property type="match status" value="1"/>
</dbReference>
<dbReference type="EMBL" id="CP015136">
    <property type="protein sequence ID" value="AMY12130.1"/>
    <property type="molecule type" value="Genomic_DNA"/>
</dbReference>
<keyword evidence="2" id="KW-0812">Transmembrane</keyword>
<gene>
    <name evidence="7" type="ORF">LuPra_05402</name>
</gene>
<accession>A0A143PVP4</accession>
<sequence length="405" mass="44241">MGSMLRQAGLLRQYYQVLAAEYYQVLAAAAAVLSDPALMSDKQDVTSGWGLERAPTPVGPVHPPVRHQRLGRWQSAATALLVCLLLTAAAWRVVARQVDRAEAGLFQQRTDRVLTTMRGRLASAKQAVYGARALLTASPNATPEDWEQYVRSVEPFLNEGVVGLGRVERIPRSGIEALEARIRREGLPSFRVERAGHNPLAYVVTRIEPVQRNRGALGLDVGSGVTRRRAAERAMVTGQAALSRRIQVIEGEGDVPGFLLFLPRYAPGRQLDTQQDRTAALTGWVYASIRVDELTSGLVDAGGLDIAFAIHEEGHAAADKPLFDTGLTSAQGALTRRTVLDVEGERWHFEFRARPSLGLRDANILAPVVLCAGLLGSTPELLDEQRPLPRRNDRRDDDGTAGQDQ</sequence>
<dbReference type="STRING" id="1855912.LuPra_05402"/>
<dbReference type="PROSITE" id="PS50839">
    <property type="entry name" value="CHASE"/>
    <property type="match status" value="1"/>
</dbReference>
<dbReference type="OrthoDB" id="231918at2"/>
<dbReference type="KEGG" id="abac:LuPra_05402"/>
<dbReference type="Proteomes" id="UP000076079">
    <property type="component" value="Chromosome"/>
</dbReference>
<keyword evidence="4" id="KW-0472">Membrane</keyword>
<keyword evidence="3" id="KW-1133">Transmembrane helix</keyword>
<evidence type="ECO:0000256" key="2">
    <source>
        <dbReference type="ARBA" id="ARBA00022692"/>
    </source>
</evidence>
<dbReference type="RefSeq" id="WP_157899734.1">
    <property type="nucleotide sequence ID" value="NZ_CP015136.1"/>
</dbReference>
<feature type="region of interest" description="Disordered" evidence="5">
    <location>
        <begin position="382"/>
        <end position="405"/>
    </location>
</feature>
<dbReference type="GO" id="GO:0003824">
    <property type="term" value="F:catalytic activity"/>
    <property type="evidence" value="ECO:0007669"/>
    <property type="project" value="UniProtKB-ARBA"/>
</dbReference>